<feature type="transmembrane region" description="Helical" evidence="1">
    <location>
        <begin position="430"/>
        <end position="451"/>
    </location>
</feature>
<evidence type="ECO:0000313" key="3">
    <source>
        <dbReference type="Proteomes" id="UP001416858"/>
    </source>
</evidence>
<feature type="transmembrane region" description="Helical" evidence="1">
    <location>
        <begin position="140"/>
        <end position="159"/>
    </location>
</feature>
<feature type="transmembrane region" description="Helical" evidence="1">
    <location>
        <begin position="481"/>
        <end position="499"/>
    </location>
</feature>
<dbReference type="EMBL" id="BAABRO010000001">
    <property type="protein sequence ID" value="GAA5504855.1"/>
    <property type="molecule type" value="Genomic_DNA"/>
</dbReference>
<feature type="transmembrane region" description="Helical" evidence="1">
    <location>
        <begin position="511"/>
        <end position="530"/>
    </location>
</feature>
<feature type="transmembrane region" description="Helical" evidence="1">
    <location>
        <begin position="206"/>
        <end position="230"/>
    </location>
</feature>
<keyword evidence="1" id="KW-0812">Transmembrane</keyword>
<feature type="transmembrane region" description="Helical" evidence="1">
    <location>
        <begin position="46"/>
        <end position="68"/>
    </location>
</feature>
<feature type="transmembrane region" description="Helical" evidence="1">
    <location>
        <begin position="165"/>
        <end position="185"/>
    </location>
</feature>
<proteinExistence type="predicted"/>
<reference evidence="2 3" key="1">
    <citation type="submission" date="2024-02" db="EMBL/GenBank/DDBJ databases">
        <title>Rhodopirellula caenicola NBRC 110016.</title>
        <authorList>
            <person name="Ichikawa N."/>
            <person name="Katano-Makiyama Y."/>
            <person name="Hidaka K."/>
        </authorList>
    </citation>
    <scope>NUCLEOTIDE SEQUENCE [LARGE SCALE GENOMIC DNA]</scope>
    <source>
        <strain evidence="2 3">NBRC 110016</strain>
    </source>
</reference>
<feature type="transmembrane region" description="Helical" evidence="1">
    <location>
        <begin position="20"/>
        <end position="40"/>
    </location>
</feature>
<feature type="transmembrane region" description="Helical" evidence="1">
    <location>
        <begin position="404"/>
        <end position="423"/>
    </location>
</feature>
<feature type="transmembrane region" description="Helical" evidence="1">
    <location>
        <begin position="80"/>
        <end position="103"/>
    </location>
</feature>
<protein>
    <submittedName>
        <fullName evidence="2">Uncharacterized protein</fullName>
    </submittedName>
</protein>
<organism evidence="2 3">
    <name type="scientific">Novipirellula caenicola</name>
    <dbReference type="NCBI Taxonomy" id="1536901"/>
    <lineage>
        <taxon>Bacteria</taxon>
        <taxon>Pseudomonadati</taxon>
        <taxon>Planctomycetota</taxon>
        <taxon>Planctomycetia</taxon>
        <taxon>Pirellulales</taxon>
        <taxon>Pirellulaceae</taxon>
        <taxon>Novipirellula</taxon>
    </lineage>
</organism>
<feature type="transmembrane region" description="Helical" evidence="1">
    <location>
        <begin position="381"/>
        <end position="398"/>
    </location>
</feature>
<feature type="transmembrane region" description="Helical" evidence="1">
    <location>
        <begin position="297"/>
        <end position="319"/>
    </location>
</feature>
<sequence length="555" mass="60923">MARGSQLRSLGRFLYTQNPFYLISCFLILYGLQTATVSAGDLYQRSLSLSGGIAAYTVLMAVTCVAVIRICKVWQDARSIFLVVIISLVALSTSLDELAIIQWNTATQILSIGFLFAVLISESVTHATKIRFPFWYRSSYYTMLLIFFAAPIGLGYAVVHRHDELANWGAPLYSVLVAAGLLMLAPTMPKGRRRVRHNGTPWQWPYYPLSAFVILMVLAAIRTHAIWMSFGFRGTPVRFEPFLLLPIAFAILVLLAEIDAKRLFPRFAWGTMAAAPLMLLCGMSHNGMTYLPIQSDLRLAFGSASTVAMLMLVLFYLYLAVRRVAYVEYGVVGSIIAMGIFADLPQTAQAHGVQNWMFLALASLISAVVCLRIWRSDIGWFAVAVISSVAIVMAGNTYDETVSGILFACVFAVASMMTIGAVYQSEFARLVRHLSAAIIVVTVGGLVAWYLSGTADRRVLIGLVAIIIVALIYLPIVRRTGWLYVAAVPAIGLCVLLSWDGYKAGVFRQRNVPLQSGLTCFAIGLAITTIKTGVHRKLLRSAPHIASSPRYKSGL</sequence>
<name>A0ABP9VI15_9BACT</name>
<feature type="transmembrane region" description="Helical" evidence="1">
    <location>
        <begin position="457"/>
        <end position="474"/>
    </location>
</feature>
<feature type="transmembrane region" description="Helical" evidence="1">
    <location>
        <begin position="326"/>
        <end position="344"/>
    </location>
</feature>
<feature type="transmembrane region" description="Helical" evidence="1">
    <location>
        <begin position="267"/>
        <end position="285"/>
    </location>
</feature>
<accession>A0ABP9VI15</accession>
<comment type="caution">
    <text evidence="2">The sequence shown here is derived from an EMBL/GenBank/DDBJ whole genome shotgun (WGS) entry which is preliminary data.</text>
</comment>
<feature type="transmembrane region" description="Helical" evidence="1">
    <location>
        <begin position="109"/>
        <end position="128"/>
    </location>
</feature>
<evidence type="ECO:0000313" key="2">
    <source>
        <dbReference type="EMBL" id="GAA5504855.1"/>
    </source>
</evidence>
<evidence type="ECO:0000256" key="1">
    <source>
        <dbReference type="SAM" id="Phobius"/>
    </source>
</evidence>
<dbReference type="Proteomes" id="UP001416858">
    <property type="component" value="Unassembled WGS sequence"/>
</dbReference>
<keyword evidence="1" id="KW-1133">Transmembrane helix</keyword>
<keyword evidence="3" id="KW-1185">Reference proteome</keyword>
<gene>
    <name evidence="2" type="ORF">Rcae01_00294</name>
</gene>
<dbReference type="RefSeq" id="WP_345681938.1">
    <property type="nucleotide sequence ID" value="NZ_BAABRO010000001.1"/>
</dbReference>
<feature type="transmembrane region" description="Helical" evidence="1">
    <location>
        <begin position="242"/>
        <end position="260"/>
    </location>
</feature>
<feature type="transmembrane region" description="Helical" evidence="1">
    <location>
        <begin position="356"/>
        <end position="374"/>
    </location>
</feature>
<keyword evidence="1" id="KW-0472">Membrane</keyword>